<evidence type="ECO:0000256" key="1">
    <source>
        <dbReference type="ARBA" id="ARBA00001141"/>
    </source>
</evidence>
<proteinExistence type="inferred from homology"/>
<keyword evidence="10" id="KW-0472">Membrane</keyword>
<dbReference type="EC" id="2.3.1.51" evidence="5 9"/>
<evidence type="ECO:0000256" key="7">
    <source>
        <dbReference type="ARBA" id="ARBA00022679"/>
    </source>
</evidence>
<comment type="catalytic activity">
    <reaction evidence="1 9">
        <text>a 1-acyl-sn-glycero-3-phosphate + an acyl-CoA = a 1,2-diacyl-sn-glycero-3-phosphate + CoA</text>
        <dbReference type="Rhea" id="RHEA:19709"/>
        <dbReference type="ChEBI" id="CHEBI:57287"/>
        <dbReference type="ChEBI" id="CHEBI:57970"/>
        <dbReference type="ChEBI" id="CHEBI:58342"/>
        <dbReference type="ChEBI" id="CHEBI:58608"/>
        <dbReference type="EC" id="2.3.1.51"/>
    </reaction>
</comment>
<name>A0A2N4XX93_9GAMM</name>
<evidence type="ECO:0000256" key="9">
    <source>
        <dbReference type="RuleBase" id="RU361267"/>
    </source>
</evidence>
<reference evidence="12 13" key="1">
    <citation type="submission" date="2017-06" db="EMBL/GenBank/DDBJ databases">
        <title>Metabolic interaction between xylem feeders and their symbionts.</title>
        <authorList>
            <person name="Chouaia B."/>
        </authorList>
    </citation>
    <scope>NUCLEOTIDE SEQUENCE [LARGE SCALE GENOMIC DNA]</scope>
    <source>
        <strain evidence="12 13">Gra</strain>
    </source>
</reference>
<keyword evidence="9" id="KW-0443">Lipid metabolism</keyword>
<keyword evidence="9" id="KW-0594">Phospholipid biosynthesis</keyword>
<dbReference type="GO" id="GO:0006654">
    <property type="term" value="P:phosphatidic acid biosynthetic process"/>
    <property type="evidence" value="ECO:0007669"/>
    <property type="project" value="TreeGrafter"/>
</dbReference>
<dbReference type="Proteomes" id="UP000234253">
    <property type="component" value="Unassembled WGS sequence"/>
</dbReference>
<accession>A0A2N4XX93</accession>
<dbReference type="PANTHER" id="PTHR10434">
    <property type="entry name" value="1-ACYL-SN-GLYCEROL-3-PHOSPHATE ACYLTRANSFERASE"/>
    <property type="match status" value="1"/>
</dbReference>
<comment type="pathway">
    <text evidence="3">Lipid metabolism.</text>
</comment>
<comment type="domain">
    <text evidence="9">The HXXXXD motif is essential for acyltransferase activity and may constitute the binding site for the phosphate moiety of the glycerol-3-phosphate.</text>
</comment>
<dbReference type="SUPFAM" id="SSF69593">
    <property type="entry name" value="Glycerol-3-phosphate (1)-acyltransferase"/>
    <property type="match status" value="1"/>
</dbReference>
<dbReference type="NCBIfam" id="TIGR00530">
    <property type="entry name" value="AGP_acyltrn"/>
    <property type="match status" value="1"/>
</dbReference>
<feature type="domain" description="Phospholipid/glycerol acyltransferase" evidence="11">
    <location>
        <begin position="68"/>
        <end position="183"/>
    </location>
</feature>
<keyword evidence="10" id="KW-0812">Transmembrane</keyword>
<dbReference type="OrthoDB" id="5290997at2"/>
<keyword evidence="9" id="KW-1208">Phospholipid metabolism</keyword>
<dbReference type="Pfam" id="PF01553">
    <property type="entry name" value="Acyltransferase"/>
    <property type="match status" value="1"/>
</dbReference>
<keyword evidence="7 9" id="KW-0808">Transferase</keyword>
<evidence type="ECO:0000256" key="2">
    <source>
        <dbReference type="ARBA" id="ARBA00004728"/>
    </source>
</evidence>
<organism evidence="12 13">
    <name type="scientific">Candidatus Palibaumannia cicadellinicola</name>
    <dbReference type="NCBI Taxonomy" id="186490"/>
    <lineage>
        <taxon>Bacteria</taxon>
        <taxon>Pseudomonadati</taxon>
        <taxon>Pseudomonadota</taxon>
        <taxon>Gammaproteobacteria</taxon>
        <taxon>Candidatus Palibaumannia</taxon>
    </lineage>
</organism>
<dbReference type="GO" id="GO:0005886">
    <property type="term" value="C:plasma membrane"/>
    <property type="evidence" value="ECO:0007669"/>
    <property type="project" value="TreeGrafter"/>
</dbReference>
<dbReference type="SMART" id="SM00563">
    <property type="entry name" value="PlsC"/>
    <property type="match status" value="1"/>
</dbReference>
<gene>
    <name evidence="12" type="ORF">CEX73_01085</name>
</gene>
<protein>
    <recommendedName>
        <fullName evidence="6 9">1-acyl-sn-glycerol-3-phosphate acyltransferase</fullName>
        <ecNumber evidence="5 9">2.3.1.51</ecNumber>
    </recommendedName>
</protein>
<keyword evidence="9" id="KW-0444">Lipid biosynthesis</keyword>
<comment type="similarity">
    <text evidence="4 9">Belongs to the 1-acyl-sn-glycerol-3-phosphate acyltransferase family.</text>
</comment>
<dbReference type="InterPro" id="IPR002123">
    <property type="entry name" value="Plipid/glycerol_acylTrfase"/>
</dbReference>
<evidence type="ECO:0000256" key="4">
    <source>
        <dbReference type="ARBA" id="ARBA00008655"/>
    </source>
</evidence>
<dbReference type="EMBL" id="NJPO01000049">
    <property type="protein sequence ID" value="PLK58997.1"/>
    <property type="molecule type" value="Genomic_DNA"/>
</dbReference>
<dbReference type="GO" id="GO:0003841">
    <property type="term" value="F:1-acylglycerol-3-phosphate O-acyltransferase activity"/>
    <property type="evidence" value="ECO:0007669"/>
    <property type="project" value="UniProtKB-UniRule"/>
</dbReference>
<comment type="caution">
    <text evidence="12">The sequence shown here is derived from an EMBL/GenBank/DDBJ whole genome shotgun (WGS) entry which is preliminary data.</text>
</comment>
<dbReference type="UniPathway" id="UPA00557">
    <property type="reaction ID" value="UER00613"/>
</dbReference>
<feature type="transmembrane region" description="Helical" evidence="10">
    <location>
        <begin position="6"/>
        <end position="28"/>
    </location>
</feature>
<evidence type="ECO:0000313" key="12">
    <source>
        <dbReference type="EMBL" id="PLK58997.1"/>
    </source>
</evidence>
<dbReference type="CDD" id="cd07989">
    <property type="entry name" value="LPLAT_AGPAT-like"/>
    <property type="match status" value="1"/>
</dbReference>
<evidence type="ECO:0000256" key="10">
    <source>
        <dbReference type="SAM" id="Phobius"/>
    </source>
</evidence>
<evidence type="ECO:0000256" key="6">
    <source>
        <dbReference type="ARBA" id="ARBA00016139"/>
    </source>
</evidence>
<evidence type="ECO:0000259" key="11">
    <source>
        <dbReference type="SMART" id="SM00563"/>
    </source>
</evidence>
<dbReference type="GO" id="GO:0016024">
    <property type="term" value="P:CDP-diacylglycerol biosynthetic process"/>
    <property type="evidence" value="ECO:0007669"/>
    <property type="project" value="UniProtKB-UniPathway"/>
</dbReference>
<evidence type="ECO:0000256" key="5">
    <source>
        <dbReference type="ARBA" id="ARBA00013211"/>
    </source>
</evidence>
<dbReference type="AlphaFoldDB" id="A0A2N4XX93"/>
<comment type="pathway">
    <text evidence="2">Phospholipid metabolism; CDP-diacylglycerol biosynthesis; CDP-diacylglycerol from sn-glycerol 3-phosphate: step 2/3.</text>
</comment>
<evidence type="ECO:0000256" key="3">
    <source>
        <dbReference type="ARBA" id="ARBA00005189"/>
    </source>
</evidence>
<feature type="transmembrane region" description="Helical" evidence="10">
    <location>
        <begin position="99"/>
        <end position="117"/>
    </location>
</feature>
<evidence type="ECO:0000313" key="13">
    <source>
        <dbReference type="Proteomes" id="UP000234253"/>
    </source>
</evidence>
<evidence type="ECO:0000256" key="8">
    <source>
        <dbReference type="ARBA" id="ARBA00023315"/>
    </source>
</evidence>
<dbReference type="InterPro" id="IPR004552">
    <property type="entry name" value="AGP_acyltrans"/>
</dbReference>
<keyword evidence="8 9" id="KW-0012">Acyltransferase</keyword>
<keyword evidence="10" id="KW-1133">Transmembrane helix</keyword>
<dbReference type="PANTHER" id="PTHR10434:SF11">
    <property type="entry name" value="1-ACYL-SN-GLYCEROL-3-PHOSPHATE ACYLTRANSFERASE"/>
    <property type="match status" value="1"/>
</dbReference>
<sequence length="245" mass="28342">MLLAIIRIFLVTFLSIMICVLGLMYCIFSPRDPRHVATFGRWFGRMAPIFGIKIEVRFPQQVTLPQNCIYIANHQNYYDMVTAAYVVQPRTVTVGKKSLLWIPFFGLLYWLTGNLLIDRNHGYRTYSMLTKLKHTIKNRNISIWIFPEGTRNRGRGLLPFKTGAFYTAIAAQVPIVPICVSNTTDKIKLNRWFNGIVIIEILPPIDTQGYSKKQVRGLTRYCREMMKNKLDELNAEVTKSEYHGL</sequence>